<evidence type="ECO:0000313" key="1">
    <source>
        <dbReference type="EMBL" id="EYU32709.1"/>
    </source>
</evidence>
<evidence type="ECO:0000313" key="2">
    <source>
        <dbReference type="Proteomes" id="UP000030748"/>
    </source>
</evidence>
<gene>
    <name evidence="1" type="ORF">MIMGU_mgv1a014890mg</name>
</gene>
<dbReference type="Proteomes" id="UP000030748">
    <property type="component" value="Unassembled WGS sequence"/>
</dbReference>
<sequence>MSNEEANFSTSALSCSMSALFTSPLLKSFSSLPCSFWIFNVTETALWRNSAICSKSFSTNPLDVIAGVPAPPTYLLKYPPVERDSIPKNQVVFSSTGDELVIFAHQIIAECNCISPDLLRVRLESRRRCLLQCDRKGSDLVIVGPALKGGENRKVDLILKVVNSIFGLPLLGWL</sequence>
<protein>
    <submittedName>
        <fullName evidence="1">Uncharacterized protein</fullName>
    </submittedName>
</protein>
<accession>A0A022QYP6</accession>
<proteinExistence type="predicted"/>
<name>A0A022QYP6_ERYGU</name>
<dbReference type="EMBL" id="KI630827">
    <property type="protein sequence ID" value="EYU32709.1"/>
    <property type="molecule type" value="Genomic_DNA"/>
</dbReference>
<reference evidence="1 2" key="1">
    <citation type="journal article" date="2013" name="Proc. Natl. Acad. Sci. U.S.A.">
        <title>Fine-scale variation in meiotic recombination in Mimulus inferred from population shotgun sequencing.</title>
        <authorList>
            <person name="Hellsten U."/>
            <person name="Wright K.M."/>
            <person name="Jenkins J."/>
            <person name="Shu S."/>
            <person name="Yuan Y."/>
            <person name="Wessler S.R."/>
            <person name="Schmutz J."/>
            <person name="Willis J.H."/>
            <person name="Rokhsar D.S."/>
        </authorList>
    </citation>
    <scope>NUCLEOTIDE SEQUENCE [LARGE SCALE GENOMIC DNA]</scope>
    <source>
        <strain evidence="2">cv. DUN x IM62</strain>
    </source>
</reference>
<organism evidence="1 2">
    <name type="scientific">Erythranthe guttata</name>
    <name type="common">Yellow monkey flower</name>
    <name type="synonym">Mimulus guttatus</name>
    <dbReference type="NCBI Taxonomy" id="4155"/>
    <lineage>
        <taxon>Eukaryota</taxon>
        <taxon>Viridiplantae</taxon>
        <taxon>Streptophyta</taxon>
        <taxon>Embryophyta</taxon>
        <taxon>Tracheophyta</taxon>
        <taxon>Spermatophyta</taxon>
        <taxon>Magnoliopsida</taxon>
        <taxon>eudicotyledons</taxon>
        <taxon>Gunneridae</taxon>
        <taxon>Pentapetalae</taxon>
        <taxon>asterids</taxon>
        <taxon>lamiids</taxon>
        <taxon>Lamiales</taxon>
        <taxon>Phrymaceae</taxon>
        <taxon>Erythranthe</taxon>
    </lineage>
</organism>
<keyword evidence="2" id="KW-1185">Reference proteome</keyword>
<dbReference type="AlphaFoldDB" id="A0A022QYP6"/>